<name>A0A8H8RVE5_9HELO</name>
<sequence length="95" mass="10665">MESETTSQINTHDPVFARCDVTYIPMFLGGVMKACGNTPSIHMKNKDKWTSQERIRWARFFSIPMTQQIPASFPPLMLTIMRALCADTVLDPGSG</sequence>
<evidence type="ECO:0000313" key="1">
    <source>
        <dbReference type="EMBL" id="TVY41340.1"/>
    </source>
</evidence>
<proteinExistence type="predicted"/>
<dbReference type="AlphaFoldDB" id="A0A8H8RVE5"/>
<dbReference type="OrthoDB" id="4664297at2759"/>
<keyword evidence="2" id="KW-1185">Reference proteome</keyword>
<protein>
    <submittedName>
        <fullName evidence="1">Uncharacterized protein</fullName>
    </submittedName>
</protein>
<dbReference type="Proteomes" id="UP000462212">
    <property type="component" value="Unassembled WGS sequence"/>
</dbReference>
<comment type="caution">
    <text evidence="1">The sequence shown here is derived from an EMBL/GenBank/DDBJ whole genome shotgun (WGS) entry which is preliminary data.</text>
</comment>
<gene>
    <name evidence="1" type="ORF">LSUB1_G001804</name>
</gene>
<organism evidence="1 2">
    <name type="scientific">Lachnellula subtilissima</name>
    <dbReference type="NCBI Taxonomy" id="602034"/>
    <lineage>
        <taxon>Eukaryota</taxon>
        <taxon>Fungi</taxon>
        <taxon>Dikarya</taxon>
        <taxon>Ascomycota</taxon>
        <taxon>Pezizomycotina</taxon>
        <taxon>Leotiomycetes</taxon>
        <taxon>Helotiales</taxon>
        <taxon>Lachnaceae</taxon>
        <taxon>Lachnellula</taxon>
    </lineage>
</organism>
<dbReference type="EMBL" id="QGMJ01000141">
    <property type="protein sequence ID" value="TVY41340.1"/>
    <property type="molecule type" value="Genomic_DNA"/>
</dbReference>
<reference evidence="1 2" key="1">
    <citation type="submission" date="2018-05" db="EMBL/GenBank/DDBJ databases">
        <title>Genome sequencing and assembly of the regulated plant pathogen Lachnellula willkommii and related sister species for the development of diagnostic species identification markers.</title>
        <authorList>
            <person name="Giroux E."/>
            <person name="Bilodeau G."/>
        </authorList>
    </citation>
    <scope>NUCLEOTIDE SEQUENCE [LARGE SCALE GENOMIC DNA]</scope>
    <source>
        <strain evidence="1 2">CBS 197.66</strain>
    </source>
</reference>
<dbReference type="Gene3D" id="3.40.30.10">
    <property type="entry name" value="Glutaredoxin"/>
    <property type="match status" value="1"/>
</dbReference>
<accession>A0A8H8RVE5</accession>
<evidence type="ECO:0000313" key="2">
    <source>
        <dbReference type="Proteomes" id="UP000462212"/>
    </source>
</evidence>